<dbReference type="Pfam" id="PF00861">
    <property type="entry name" value="Ribosomal_L18p"/>
    <property type="match status" value="1"/>
</dbReference>
<dbReference type="Gene3D" id="3.30.420.100">
    <property type="match status" value="1"/>
</dbReference>
<dbReference type="HAMAP" id="MF_01337_B">
    <property type="entry name" value="Ribosomal_uL18_B"/>
    <property type="match status" value="1"/>
</dbReference>
<dbReference type="RefSeq" id="WP_338521807.1">
    <property type="nucleotide sequence ID" value="NZ_CP135136.1"/>
</dbReference>
<comment type="function">
    <text evidence="7">This is one of the proteins that bind and probably mediate the attachment of the 5S RNA into the large ribosomal subunit, where it forms part of the central protuberance.</text>
</comment>
<keyword evidence="3 7" id="KW-0694">RNA-binding</keyword>
<gene>
    <name evidence="7 8" type="primary">rplR</name>
    <name evidence="8" type="ORF">RQL38_00720</name>
</gene>
<evidence type="ECO:0000256" key="3">
    <source>
        <dbReference type="ARBA" id="ARBA00022884"/>
    </source>
</evidence>
<evidence type="ECO:0000256" key="7">
    <source>
        <dbReference type="HAMAP-Rule" id="MF_01337"/>
    </source>
</evidence>
<organism evidence="8 9">
    <name type="scientific">Candidatus Legionella polyplacis</name>
    <dbReference type="NCBI Taxonomy" id="2005262"/>
    <lineage>
        <taxon>Bacteria</taxon>
        <taxon>Pseudomonadati</taxon>
        <taxon>Pseudomonadota</taxon>
        <taxon>Gammaproteobacteria</taxon>
        <taxon>Legionellales</taxon>
        <taxon>Legionellaceae</taxon>
        <taxon>Legionella</taxon>
    </lineage>
</organism>
<protein>
    <recommendedName>
        <fullName evidence="6 7">Large ribosomal subunit protein uL18</fullName>
    </recommendedName>
</protein>
<proteinExistence type="inferred from homology"/>
<evidence type="ECO:0000256" key="4">
    <source>
        <dbReference type="ARBA" id="ARBA00022980"/>
    </source>
</evidence>
<dbReference type="InterPro" id="IPR004389">
    <property type="entry name" value="Ribosomal_uL18_bac-type"/>
</dbReference>
<reference evidence="8" key="1">
    <citation type="submission" date="2023-09" db="EMBL/GenBank/DDBJ databases">
        <title>Genomes of two closely related lineages of the louse Polyplax serrata with different host specificities.</title>
        <authorList>
            <person name="Martinu J."/>
            <person name="Tarabai H."/>
            <person name="Stefka J."/>
            <person name="Hypsa V."/>
        </authorList>
    </citation>
    <scope>NUCLEOTIDE SEQUENCE [LARGE SCALE GENOMIC DNA]</scope>
    <source>
        <strain evidence="8">HR10_N</strain>
    </source>
</reference>
<dbReference type="GO" id="GO:0005840">
    <property type="term" value="C:ribosome"/>
    <property type="evidence" value="ECO:0007669"/>
    <property type="project" value="UniProtKB-KW"/>
</dbReference>
<evidence type="ECO:0000256" key="6">
    <source>
        <dbReference type="ARBA" id="ARBA00035197"/>
    </source>
</evidence>
<evidence type="ECO:0000313" key="8">
    <source>
        <dbReference type="EMBL" id="WWR12151.1"/>
    </source>
</evidence>
<evidence type="ECO:0000313" key="9">
    <source>
        <dbReference type="Proteomes" id="UP001360424"/>
    </source>
</evidence>
<keyword evidence="2 7" id="KW-0699">rRNA-binding</keyword>
<sequence length="123" mass="14230">MICKNKIRKKRCLRSKYIILHNSNRPRVVVYRSSKNIYAQIVDYRDKSRKSFVIAFASSVDKEIKKNLVNKNKVEQSEQVGILLGKRARNKGIVNVAFDRSGYKYHGRIKSLANGIRISGLKF</sequence>
<dbReference type="PANTHER" id="PTHR12899:SF3">
    <property type="entry name" value="LARGE RIBOSOMAL SUBUNIT PROTEIN UL18M"/>
    <property type="match status" value="1"/>
</dbReference>
<comment type="similarity">
    <text evidence="1 7">Belongs to the universal ribosomal protein uL18 family.</text>
</comment>
<dbReference type="EMBL" id="CP135136">
    <property type="protein sequence ID" value="WWR12151.1"/>
    <property type="molecule type" value="Genomic_DNA"/>
</dbReference>
<dbReference type="InterPro" id="IPR005484">
    <property type="entry name" value="Ribosomal_uL18_bac/plant/anim"/>
</dbReference>
<comment type="subunit">
    <text evidence="7">Part of the 50S ribosomal subunit; part of the 5S rRNA/L5/L18/L25 subcomplex. Contacts the 5S and 23S rRNAs.</text>
</comment>
<evidence type="ECO:0000256" key="2">
    <source>
        <dbReference type="ARBA" id="ARBA00022730"/>
    </source>
</evidence>
<dbReference type="Proteomes" id="UP001360424">
    <property type="component" value="Chromosome"/>
</dbReference>
<dbReference type="NCBIfam" id="TIGR00060">
    <property type="entry name" value="L18_bact"/>
    <property type="match status" value="1"/>
</dbReference>
<dbReference type="InterPro" id="IPR057268">
    <property type="entry name" value="Ribosomal_L18"/>
</dbReference>
<dbReference type="CDD" id="cd00432">
    <property type="entry name" value="Ribosomal_L18_L5e"/>
    <property type="match status" value="1"/>
</dbReference>
<keyword evidence="5 7" id="KW-0687">Ribonucleoprotein</keyword>
<name>A0ABZ2H075_9GAMM</name>
<keyword evidence="4 7" id="KW-0689">Ribosomal protein</keyword>
<evidence type="ECO:0000256" key="5">
    <source>
        <dbReference type="ARBA" id="ARBA00023274"/>
    </source>
</evidence>
<keyword evidence="9" id="KW-1185">Reference proteome</keyword>
<dbReference type="SUPFAM" id="SSF53137">
    <property type="entry name" value="Translational machinery components"/>
    <property type="match status" value="1"/>
</dbReference>
<evidence type="ECO:0000256" key="1">
    <source>
        <dbReference type="ARBA" id="ARBA00007116"/>
    </source>
</evidence>
<accession>A0ABZ2H075</accession>
<dbReference type="PANTHER" id="PTHR12899">
    <property type="entry name" value="39S RIBOSOMAL PROTEIN L18, MITOCHONDRIAL"/>
    <property type="match status" value="1"/>
</dbReference>